<evidence type="ECO:0000256" key="13">
    <source>
        <dbReference type="ARBA" id="ARBA00023054"/>
    </source>
</evidence>
<dbReference type="EC" id="2.3.2.27" evidence="5"/>
<dbReference type="GO" id="GO:0006457">
    <property type="term" value="P:protein folding"/>
    <property type="evidence" value="ECO:0007669"/>
    <property type="project" value="InterPro"/>
</dbReference>
<evidence type="ECO:0000256" key="5">
    <source>
        <dbReference type="ARBA" id="ARBA00012483"/>
    </source>
</evidence>
<dbReference type="GO" id="GO:0008380">
    <property type="term" value="P:RNA splicing"/>
    <property type="evidence" value="ECO:0007669"/>
    <property type="project" value="UniProtKB-KW"/>
</dbReference>
<evidence type="ECO:0000256" key="19">
    <source>
        <dbReference type="ARBA" id="ARBA00078275"/>
    </source>
</evidence>
<evidence type="ECO:0000256" key="4">
    <source>
        <dbReference type="ARBA" id="ARBA00007930"/>
    </source>
</evidence>
<dbReference type="InterPro" id="IPR003613">
    <property type="entry name" value="Ubox_domain"/>
</dbReference>
<dbReference type="CDD" id="cd16663">
    <property type="entry name" value="RING-Ubox_PPIL2"/>
    <property type="match status" value="1"/>
</dbReference>
<dbReference type="STRING" id="407821.A0A087UMH7"/>
<keyword evidence="23" id="KW-0413">Isomerase</keyword>
<comment type="function">
    <text evidence="16">Has a ubiquitin-protein ligase activity acting as an E3 ubiquitin protein ligase or as an ubiquitin-ubiquitin ligase promoting elongation of ubiquitin chains on substrates. By mediating 'Lys-48'-linked polyubiquitination of proteins could target them for proteasomal degradation. May also function as a chaperone, playing a role in transport to the cell membrane of BSG/Basigin for instance. Probable inactive PPIase with no peptidyl-prolyl cis-trans isomerase activity. As a component of the minor spliceosome, involved in the splicing of U12-type introns in pre-mRNAs.</text>
</comment>
<evidence type="ECO:0000256" key="12">
    <source>
        <dbReference type="ARBA" id="ARBA00022990"/>
    </source>
</evidence>
<dbReference type="InterPro" id="IPR029000">
    <property type="entry name" value="Cyclophilin-like_dom_sf"/>
</dbReference>
<dbReference type="CDD" id="cd01923">
    <property type="entry name" value="cyclophilin_RING"/>
    <property type="match status" value="1"/>
</dbReference>
<dbReference type="PANTHER" id="PTHR45625:SF1">
    <property type="entry name" value="RING-TYPE E3 UBIQUITIN-PROTEIN LIGASE PPIL2"/>
    <property type="match status" value="1"/>
</dbReference>
<keyword evidence="13" id="KW-0175">Coiled coil</keyword>
<dbReference type="PRINTS" id="PR00153">
    <property type="entry name" value="CSAPPISMRASE"/>
</dbReference>
<evidence type="ECO:0000256" key="18">
    <source>
        <dbReference type="ARBA" id="ARBA00073734"/>
    </source>
</evidence>
<dbReference type="SUPFAM" id="SSF50891">
    <property type="entry name" value="Cyclophilin-like"/>
    <property type="match status" value="1"/>
</dbReference>
<evidence type="ECO:0000313" key="24">
    <source>
        <dbReference type="Proteomes" id="UP000054359"/>
    </source>
</evidence>
<evidence type="ECO:0000256" key="16">
    <source>
        <dbReference type="ARBA" id="ARBA00059251"/>
    </source>
</evidence>
<reference evidence="23 24" key="1">
    <citation type="submission" date="2013-11" db="EMBL/GenBank/DDBJ databases">
        <title>Genome sequencing of Stegodyphus mimosarum.</title>
        <authorList>
            <person name="Bechsgaard J."/>
        </authorList>
    </citation>
    <scope>NUCLEOTIDE SEQUENCE [LARGE SCALE GENOMIC DNA]</scope>
</reference>
<keyword evidence="15" id="KW-0539">Nucleus</keyword>
<comment type="pathway">
    <text evidence="3">Protein modification; protein ubiquitination.</text>
</comment>
<comment type="subcellular location">
    <subcellularLocation>
        <location evidence="2">Nucleus</location>
    </subcellularLocation>
</comment>
<dbReference type="GO" id="GO:0071013">
    <property type="term" value="C:catalytic step 2 spliceosome"/>
    <property type="evidence" value="ECO:0007669"/>
    <property type="project" value="TreeGrafter"/>
</dbReference>
<dbReference type="OrthoDB" id="30774at2759"/>
<dbReference type="GO" id="GO:0061630">
    <property type="term" value="F:ubiquitin protein ligase activity"/>
    <property type="evidence" value="ECO:0007669"/>
    <property type="project" value="UniProtKB-EC"/>
</dbReference>
<keyword evidence="10" id="KW-0833">Ubl conjugation pathway</keyword>
<dbReference type="GO" id="GO:0006397">
    <property type="term" value="P:mRNA processing"/>
    <property type="evidence" value="ECO:0007669"/>
    <property type="project" value="UniProtKB-KW"/>
</dbReference>
<evidence type="ECO:0000256" key="17">
    <source>
        <dbReference type="ARBA" id="ARBA00061807"/>
    </source>
</evidence>
<evidence type="ECO:0000256" key="20">
    <source>
        <dbReference type="ARBA" id="ARBA00079124"/>
    </source>
</evidence>
<comment type="similarity">
    <text evidence="4">Belongs to the cyclophilin-type PPIase family. PPIL2 subfamily.</text>
</comment>
<keyword evidence="12" id="KW-0007">Acetylation</keyword>
<evidence type="ECO:0000256" key="1">
    <source>
        <dbReference type="ARBA" id="ARBA00000900"/>
    </source>
</evidence>
<keyword evidence="7" id="KW-0507">mRNA processing</keyword>
<dbReference type="Proteomes" id="UP000054359">
    <property type="component" value="Unassembled WGS sequence"/>
</dbReference>
<dbReference type="FunFam" id="2.40.100.10:FF:000018">
    <property type="entry name" value="Peptidyl-prolyl cis-trans isomerase-like 2"/>
    <property type="match status" value="1"/>
</dbReference>
<dbReference type="InterPro" id="IPR013083">
    <property type="entry name" value="Znf_RING/FYVE/PHD"/>
</dbReference>
<dbReference type="PROSITE" id="PS51698">
    <property type="entry name" value="U_BOX"/>
    <property type="match status" value="1"/>
</dbReference>
<comment type="subunit">
    <text evidence="17">Component of the minor spliceosome, which splices U12-type introns. Within this complex, interacts with PRPF8/PRP8, EFTUD2/SNU114 and PLRG1. Interacts with isoform 2 of BSG. Interacts (via the PPIase cyclophilin-type domain) with CRNKL1; they may form a trimeric complex with HSP90.</text>
</comment>
<feature type="domain" description="PPIase cyclophilin-type" evidence="21">
    <location>
        <begin position="285"/>
        <end position="431"/>
    </location>
</feature>
<proteinExistence type="inferred from homology"/>
<evidence type="ECO:0000256" key="8">
    <source>
        <dbReference type="ARBA" id="ARBA00022679"/>
    </source>
</evidence>
<gene>
    <name evidence="23" type="ORF">X975_04731</name>
</gene>
<dbReference type="Pfam" id="PF04641">
    <property type="entry name" value="Rtf2"/>
    <property type="match status" value="1"/>
</dbReference>
<dbReference type="InterPro" id="IPR026951">
    <property type="entry name" value="PPIL2_U-box_dom"/>
</dbReference>
<dbReference type="EMBL" id="KK120562">
    <property type="protein sequence ID" value="KFM78566.1"/>
    <property type="molecule type" value="Genomic_DNA"/>
</dbReference>
<dbReference type="SUPFAM" id="SSF57850">
    <property type="entry name" value="RING/U-box"/>
    <property type="match status" value="1"/>
</dbReference>
<keyword evidence="8" id="KW-0808">Transferase</keyword>
<dbReference type="PROSITE" id="PS50072">
    <property type="entry name" value="CSA_PPIASE_2"/>
    <property type="match status" value="1"/>
</dbReference>
<keyword evidence="9" id="KW-0747">Spliceosome</keyword>
<dbReference type="GO" id="GO:0000209">
    <property type="term" value="P:protein polyubiquitination"/>
    <property type="evidence" value="ECO:0007669"/>
    <property type="project" value="TreeGrafter"/>
</dbReference>
<evidence type="ECO:0000259" key="21">
    <source>
        <dbReference type="PROSITE" id="PS50072"/>
    </source>
</evidence>
<evidence type="ECO:0000256" key="10">
    <source>
        <dbReference type="ARBA" id="ARBA00022786"/>
    </source>
</evidence>
<evidence type="ECO:0000259" key="22">
    <source>
        <dbReference type="PROSITE" id="PS51698"/>
    </source>
</evidence>
<evidence type="ECO:0000256" key="11">
    <source>
        <dbReference type="ARBA" id="ARBA00022843"/>
    </source>
</evidence>
<dbReference type="Pfam" id="PF00160">
    <property type="entry name" value="Pro_isomerase"/>
    <property type="match status" value="1"/>
</dbReference>
<evidence type="ECO:0000256" key="3">
    <source>
        <dbReference type="ARBA" id="ARBA00004906"/>
    </source>
</evidence>
<dbReference type="InterPro" id="IPR002130">
    <property type="entry name" value="Cyclophilin-type_PPIase_dom"/>
</dbReference>
<evidence type="ECO:0000256" key="14">
    <source>
        <dbReference type="ARBA" id="ARBA00023187"/>
    </source>
</evidence>
<dbReference type="OMA" id="NFIKHCA"/>
<evidence type="ECO:0000256" key="7">
    <source>
        <dbReference type="ARBA" id="ARBA00022664"/>
    </source>
</evidence>
<dbReference type="AlphaFoldDB" id="A0A087UMH7"/>
<dbReference type="PROSITE" id="PS00170">
    <property type="entry name" value="CSA_PPIASE_1"/>
    <property type="match status" value="1"/>
</dbReference>
<name>A0A087UMH7_STEMI</name>
<feature type="domain" description="U-box" evidence="22">
    <location>
        <begin position="37"/>
        <end position="110"/>
    </location>
</feature>
<dbReference type="Gene3D" id="3.30.40.10">
    <property type="entry name" value="Zinc/RING finger domain, C3HC4 (zinc finger)"/>
    <property type="match status" value="1"/>
</dbReference>
<dbReference type="SMART" id="SM00504">
    <property type="entry name" value="Ubox"/>
    <property type="match status" value="1"/>
</dbReference>
<evidence type="ECO:0000256" key="15">
    <source>
        <dbReference type="ARBA" id="ARBA00023242"/>
    </source>
</evidence>
<protein>
    <recommendedName>
        <fullName evidence="18">RING-type E3 ubiquitin-protein ligase PPIL2</fullName>
        <ecNumber evidence="5">2.3.2.27</ecNumber>
    </recommendedName>
    <alternativeName>
        <fullName evidence="20">CYC4</fullName>
    </alternativeName>
    <alternativeName>
        <fullName evidence="19">Probable inactive peptidyl-prolyl cis-trans isomerase-like 2</fullName>
    </alternativeName>
</protein>
<evidence type="ECO:0000256" key="6">
    <source>
        <dbReference type="ARBA" id="ARBA00022499"/>
    </source>
</evidence>
<keyword evidence="6" id="KW-1017">Isopeptide bond</keyword>
<comment type="catalytic activity">
    <reaction evidence="1">
        <text>S-ubiquitinyl-[E2 ubiquitin-conjugating enzyme]-L-cysteine + [acceptor protein]-L-lysine = [E2 ubiquitin-conjugating enzyme]-L-cysteine + N(6)-ubiquitinyl-[acceptor protein]-L-lysine.</text>
        <dbReference type="EC" id="2.3.2.27"/>
    </reaction>
</comment>
<keyword evidence="14" id="KW-0508">mRNA splicing</keyword>
<evidence type="ECO:0000256" key="2">
    <source>
        <dbReference type="ARBA" id="ARBA00004123"/>
    </source>
</evidence>
<dbReference type="FunFam" id="3.30.40.10:FF:000079">
    <property type="entry name" value="Peptidyl-prolyl cis-trans isomerase 2"/>
    <property type="match status" value="1"/>
</dbReference>
<dbReference type="PANTHER" id="PTHR45625">
    <property type="entry name" value="PEPTIDYL-PROLYL CIS-TRANS ISOMERASE-RELATED"/>
    <property type="match status" value="1"/>
</dbReference>
<dbReference type="Gene3D" id="2.40.100.10">
    <property type="entry name" value="Cyclophilin-like"/>
    <property type="match status" value="1"/>
</dbReference>
<keyword evidence="24" id="KW-1185">Reference proteome</keyword>
<dbReference type="InterPro" id="IPR020892">
    <property type="entry name" value="Cyclophilin-type_PPIase_CS"/>
</dbReference>
<organism evidence="23 24">
    <name type="scientific">Stegodyphus mimosarum</name>
    <name type="common">African social velvet spider</name>
    <dbReference type="NCBI Taxonomy" id="407821"/>
    <lineage>
        <taxon>Eukaryota</taxon>
        <taxon>Metazoa</taxon>
        <taxon>Ecdysozoa</taxon>
        <taxon>Arthropoda</taxon>
        <taxon>Chelicerata</taxon>
        <taxon>Arachnida</taxon>
        <taxon>Araneae</taxon>
        <taxon>Araneomorphae</taxon>
        <taxon>Entelegynae</taxon>
        <taxon>Eresoidea</taxon>
        <taxon>Eresidae</taxon>
        <taxon>Stegodyphus</taxon>
    </lineage>
</organism>
<dbReference type="GO" id="GO:0003755">
    <property type="term" value="F:peptidyl-prolyl cis-trans isomerase activity"/>
    <property type="evidence" value="ECO:0007669"/>
    <property type="project" value="InterPro"/>
</dbReference>
<dbReference type="InterPro" id="IPR044666">
    <property type="entry name" value="Cyclophilin_A-like"/>
</dbReference>
<evidence type="ECO:0000256" key="9">
    <source>
        <dbReference type="ARBA" id="ARBA00022728"/>
    </source>
</evidence>
<accession>A0A087UMH7</accession>
<sequence>MGKKQHQKDKMYLTATEWSQFYGGKKTVANTGGAEFRRLPFDHCALSLQPFEHPLCTPDGTIYDLMHIVPFLKKYHIDPATGKPLDSKSFLKLNFTKNSDGFYHCPVLFKVFNENSHIVAIRTTGNVFSYEAVEQLNLKPKNFKDLLTDEPFTRNDIITLQDPSNLEKFNFHNFHHVKNKMVIGDEDEEEKGKDSYHNLKSVNSVTKEVLDELKKEARNKPAEKEADVKKKADKFNAAHYSTGAVAASSTSTAVEPSTFHEAAVLDDDVVRYGRVKKKGYARIVTNLGPLNLELHCEITPKTCENFIKLAKNGYYEGTIFHRSIRNFMIQGGDPTGTGNGGESVWKKAFKDEFSPNLSHQGRGILSMANSGPNTNKSQFFITYRSCQHLDKKHSIFGRVVGGMDTLSKMEKIETDKNDKPLEEIKILKVIVFVDPFQEVDDQLLKLREQEKEEKESLLVKKVEPEQKKLKTFHNGVGKYIDSKSVTEAENDVVEIKKKK</sequence>
<feature type="non-terminal residue" evidence="23">
    <location>
        <position position="499"/>
    </location>
</feature>
<evidence type="ECO:0000313" key="23">
    <source>
        <dbReference type="EMBL" id="KFM78566.1"/>
    </source>
</evidence>
<keyword evidence="11" id="KW-0832">Ubl conjugation</keyword>